<proteinExistence type="predicted"/>
<dbReference type="Proteomes" id="UP000007264">
    <property type="component" value="Unassembled WGS sequence"/>
</dbReference>
<organism evidence="1 2">
    <name type="scientific">Coccomyxa subellipsoidea (strain C-169)</name>
    <name type="common">Green microalga</name>
    <dbReference type="NCBI Taxonomy" id="574566"/>
    <lineage>
        <taxon>Eukaryota</taxon>
        <taxon>Viridiplantae</taxon>
        <taxon>Chlorophyta</taxon>
        <taxon>core chlorophytes</taxon>
        <taxon>Trebouxiophyceae</taxon>
        <taxon>Trebouxiophyceae incertae sedis</taxon>
        <taxon>Coccomyxaceae</taxon>
        <taxon>Coccomyxa</taxon>
        <taxon>Coccomyxa subellipsoidea</taxon>
    </lineage>
</organism>
<keyword evidence="2" id="KW-1185">Reference proteome</keyword>
<dbReference type="GeneID" id="17043628"/>
<gene>
    <name evidence="1" type="ORF">COCSUDRAFT_32642</name>
</gene>
<sequence length="89" mass="10223">MCEDCGPLIYLMYVLESNEGEHFDFASTAWVEQHLFWSLTNEGECSERQCIALTFRAIIKECMDYVWQSSLGVMLLCILADCVQTQSRA</sequence>
<comment type="caution">
    <text evidence="1">The sequence shown here is derived from an EMBL/GenBank/DDBJ whole genome shotgun (WGS) entry which is preliminary data.</text>
</comment>
<evidence type="ECO:0000313" key="2">
    <source>
        <dbReference type="Proteomes" id="UP000007264"/>
    </source>
</evidence>
<name>I0Z460_COCSC</name>
<dbReference type="RefSeq" id="XP_005649973.1">
    <property type="nucleotide sequence ID" value="XM_005649916.1"/>
</dbReference>
<dbReference type="AlphaFoldDB" id="I0Z460"/>
<dbReference type="EMBL" id="AGSI01000004">
    <property type="protein sequence ID" value="EIE25429.1"/>
    <property type="molecule type" value="Genomic_DNA"/>
</dbReference>
<reference evidence="1 2" key="1">
    <citation type="journal article" date="2012" name="Genome Biol.">
        <title>The genome of the polar eukaryotic microalga coccomyxa subellipsoidea reveals traits of cold adaptation.</title>
        <authorList>
            <person name="Blanc G."/>
            <person name="Agarkova I."/>
            <person name="Grimwood J."/>
            <person name="Kuo A."/>
            <person name="Brueggeman A."/>
            <person name="Dunigan D."/>
            <person name="Gurnon J."/>
            <person name="Ladunga I."/>
            <person name="Lindquist E."/>
            <person name="Lucas S."/>
            <person name="Pangilinan J."/>
            <person name="Proschold T."/>
            <person name="Salamov A."/>
            <person name="Schmutz J."/>
            <person name="Weeks D."/>
            <person name="Yamada T."/>
            <person name="Claverie J.M."/>
            <person name="Grigoriev I."/>
            <person name="Van Etten J."/>
            <person name="Lomsadze A."/>
            <person name="Borodovsky M."/>
        </authorList>
    </citation>
    <scope>NUCLEOTIDE SEQUENCE [LARGE SCALE GENOMIC DNA]</scope>
    <source>
        <strain evidence="1 2">C-169</strain>
    </source>
</reference>
<dbReference type="KEGG" id="csl:COCSUDRAFT_32642"/>
<protein>
    <submittedName>
        <fullName evidence="1">Uncharacterized protein</fullName>
    </submittedName>
</protein>
<accession>I0Z460</accession>
<evidence type="ECO:0000313" key="1">
    <source>
        <dbReference type="EMBL" id="EIE25429.1"/>
    </source>
</evidence>